<keyword evidence="4" id="KW-0862">Zinc</keyword>
<dbReference type="Gene3D" id="3.40.140.10">
    <property type="entry name" value="Cytidine Deaminase, domain 2"/>
    <property type="match status" value="1"/>
</dbReference>
<keyword evidence="2" id="KW-0479">Metal-binding</keyword>
<dbReference type="InterPro" id="IPR002125">
    <property type="entry name" value="CMP_dCMP_dom"/>
</dbReference>
<dbReference type="GO" id="GO:0072527">
    <property type="term" value="P:pyrimidine-containing compound metabolic process"/>
    <property type="evidence" value="ECO:0007669"/>
    <property type="project" value="UniProtKB-ARBA"/>
</dbReference>
<evidence type="ECO:0000313" key="7">
    <source>
        <dbReference type="Proteomes" id="UP000267246"/>
    </source>
</evidence>
<feature type="domain" description="CMP/dCMP-type deaminase" evidence="5">
    <location>
        <begin position="1"/>
        <end position="127"/>
    </location>
</feature>
<evidence type="ECO:0000313" key="6">
    <source>
        <dbReference type="EMBL" id="RMA78660.1"/>
    </source>
</evidence>
<dbReference type="Pfam" id="PF00383">
    <property type="entry name" value="dCMP_cyt_deam_1"/>
    <property type="match status" value="1"/>
</dbReference>
<dbReference type="GO" id="GO:0055086">
    <property type="term" value="P:nucleobase-containing small molecule metabolic process"/>
    <property type="evidence" value="ECO:0007669"/>
    <property type="project" value="UniProtKB-ARBA"/>
</dbReference>
<dbReference type="NCBIfam" id="NF004064">
    <property type="entry name" value="PRK05578.1"/>
    <property type="match status" value="1"/>
</dbReference>
<proteinExistence type="inferred from homology"/>
<dbReference type="OrthoDB" id="9795347at2"/>
<evidence type="ECO:0000259" key="5">
    <source>
        <dbReference type="PROSITE" id="PS51747"/>
    </source>
</evidence>
<reference evidence="6 7" key="1">
    <citation type="submission" date="2018-10" db="EMBL/GenBank/DDBJ databases">
        <title>Genomic Encyclopedia of Archaeal and Bacterial Type Strains, Phase II (KMG-II): from individual species to whole genera.</title>
        <authorList>
            <person name="Goeker M."/>
        </authorList>
    </citation>
    <scope>NUCLEOTIDE SEQUENCE [LARGE SCALE GENOMIC DNA]</scope>
    <source>
        <strain evidence="6 7">ATCC 29870</strain>
    </source>
</reference>
<dbReference type="InterPro" id="IPR016192">
    <property type="entry name" value="APOBEC/CMP_deaminase_Zn-bd"/>
</dbReference>
<dbReference type="AlphaFoldDB" id="A0A3M0A1J5"/>
<organism evidence="6 7">
    <name type="scientific">Metamycoplasma subdolum</name>
    <dbReference type="NCBI Taxonomy" id="92407"/>
    <lineage>
        <taxon>Bacteria</taxon>
        <taxon>Bacillati</taxon>
        <taxon>Mycoplasmatota</taxon>
        <taxon>Mycoplasmoidales</taxon>
        <taxon>Metamycoplasmataceae</taxon>
        <taxon>Metamycoplasma</taxon>
    </lineage>
</organism>
<dbReference type="RefSeq" id="WP_121940779.1">
    <property type="nucleotide sequence ID" value="NZ_CP137846.1"/>
</dbReference>
<keyword evidence="3" id="KW-0378">Hydrolase</keyword>
<comment type="similarity">
    <text evidence="1">Belongs to the cytidine and deoxycytidylate deaminase family.</text>
</comment>
<dbReference type="PANTHER" id="PTHR11644">
    <property type="entry name" value="CYTIDINE DEAMINASE"/>
    <property type="match status" value="1"/>
</dbReference>
<dbReference type="PROSITE" id="PS51747">
    <property type="entry name" value="CYT_DCMP_DEAMINASES_2"/>
    <property type="match status" value="1"/>
</dbReference>
<dbReference type="SUPFAM" id="SSF53927">
    <property type="entry name" value="Cytidine deaminase-like"/>
    <property type="match status" value="1"/>
</dbReference>
<evidence type="ECO:0000256" key="2">
    <source>
        <dbReference type="ARBA" id="ARBA00022723"/>
    </source>
</evidence>
<dbReference type="GO" id="GO:0042802">
    <property type="term" value="F:identical protein binding"/>
    <property type="evidence" value="ECO:0007669"/>
    <property type="project" value="UniProtKB-ARBA"/>
</dbReference>
<dbReference type="InterPro" id="IPR050202">
    <property type="entry name" value="Cyt/Deoxycyt_deaminase"/>
</dbReference>
<evidence type="ECO:0000256" key="4">
    <source>
        <dbReference type="ARBA" id="ARBA00022833"/>
    </source>
</evidence>
<sequence>MNKQELKEKLKYSFCPYSKVQVAACAIYENGKEFYGVNCENPAFPSGLCAERSALFGSVVTGIEIGKFKEIHIISNSNRILYPCAACLQVITQFLKRDGKIFIYSNDLKLEESHTIKEFVPFQVREDDIKF</sequence>
<comment type="caution">
    <text evidence="6">The sequence shown here is derived from an EMBL/GenBank/DDBJ whole genome shotgun (WGS) entry which is preliminary data.</text>
</comment>
<keyword evidence="7" id="KW-1185">Reference proteome</keyword>
<evidence type="ECO:0000256" key="3">
    <source>
        <dbReference type="ARBA" id="ARBA00022801"/>
    </source>
</evidence>
<gene>
    <name evidence="6" type="ORF">JN00_0303</name>
</gene>
<accession>A0A3M0A1J5</accession>
<dbReference type="PROSITE" id="PS00903">
    <property type="entry name" value="CYT_DCMP_DEAMINASES_1"/>
    <property type="match status" value="1"/>
</dbReference>
<dbReference type="GO" id="GO:0008270">
    <property type="term" value="F:zinc ion binding"/>
    <property type="evidence" value="ECO:0007669"/>
    <property type="project" value="InterPro"/>
</dbReference>
<dbReference type="GO" id="GO:0005829">
    <property type="term" value="C:cytosol"/>
    <property type="evidence" value="ECO:0007669"/>
    <property type="project" value="TreeGrafter"/>
</dbReference>
<evidence type="ECO:0000256" key="1">
    <source>
        <dbReference type="ARBA" id="ARBA00006576"/>
    </source>
</evidence>
<dbReference type="Proteomes" id="UP000267246">
    <property type="component" value="Unassembled WGS sequence"/>
</dbReference>
<dbReference type="GO" id="GO:0004126">
    <property type="term" value="F:cytidine deaminase activity"/>
    <property type="evidence" value="ECO:0007669"/>
    <property type="project" value="TreeGrafter"/>
</dbReference>
<dbReference type="CDD" id="cd01283">
    <property type="entry name" value="cytidine_deaminase"/>
    <property type="match status" value="1"/>
</dbReference>
<dbReference type="InterPro" id="IPR016193">
    <property type="entry name" value="Cytidine_deaminase-like"/>
</dbReference>
<protein>
    <submittedName>
        <fullName evidence="6">Cytidine deaminase</fullName>
    </submittedName>
</protein>
<dbReference type="PANTHER" id="PTHR11644:SF2">
    <property type="entry name" value="CYTIDINE DEAMINASE"/>
    <property type="match status" value="1"/>
</dbReference>
<dbReference type="EMBL" id="REFI01000006">
    <property type="protein sequence ID" value="RMA78660.1"/>
    <property type="molecule type" value="Genomic_DNA"/>
</dbReference>
<name>A0A3M0A1J5_9BACT</name>